<organism evidence="1 2">
    <name type="scientific">Cylicocyclus nassatus</name>
    <name type="common">Nematode worm</name>
    <dbReference type="NCBI Taxonomy" id="53992"/>
    <lineage>
        <taxon>Eukaryota</taxon>
        <taxon>Metazoa</taxon>
        <taxon>Ecdysozoa</taxon>
        <taxon>Nematoda</taxon>
        <taxon>Chromadorea</taxon>
        <taxon>Rhabditida</taxon>
        <taxon>Rhabditina</taxon>
        <taxon>Rhabditomorpha</taxon>
        <taxon>Strongyloidea</taxon>
        <taxon>Strongylidae</taxon>
        <taxon>Cylicocyclus</taxon>
    </lineage>
</organism>
<evidence type="ECO:0000313" key="2">
    <source>
        <dbReference type="Proteomes" id="UP001176961"/>
    </source>
</evidence>
<reference evidence="1" key="1">
    <citation type="submission" date="2023-07" db="EMBL/GenBank/DDBJ databases">
        <authorList>
            <consortium name="CYATHOMIX"/>
        </authorList>
    </citation>
    <scope>NUCLEOTIDE SEQUENCE</scope>
    <source>
        <strain evidence="1">N/A</strain>
    </source>
</reference>
<keyword evidence="2" id="KW-1185">Reference proteome</keyword>
<dbReference type="Proteomes" id="UP001176961">
    <property type="component" value="Unassembled WGS sequence"/>
</dbReference>
<comment type="caution">
    <text evidence="1">The sequence shown here is derived from an EMBL/GenBank/DDBJ whole genome shotgun (WGS) entry which is preliminary data.</text>
</comment>
<protein>
    <submittedName>
        <fullName evidence="1">Uncharacterized protein</fullName>
    </submittedName>
</protein>
<dbReference type="AlphaFoldDB" id="A0AA36DRC4"/>
<proteinExistence type="predicted"/>
<sequence length="453" mass="48551">MATHIIEEIEAGGDVYTLHGKAMVNSNNTNSTTPYVYDWGGYSVYTKTETDAIVVHKTGDEIISGCKSFSGGDNVSAVGTAPINIVDINPDGTTAGTLQYKDIVFGDTNNIRIGVVRAGGITISCAADGTDVRCNLPTETYGTNFHGTSTSAKWADLAEMYESDKTYSKGFVLDAGKENSLPVALCGKTPIRIIGKVKRFDNITLSETSGVGRIALDGEKVIGKCLEASDVEEEKLVIQIQVGSEVYDIQADSVENQNHATGALSDKFDWIGTQSEYIDQDIENQHPDWFCYITDDVTTDSGEIDLSNYAKTSEVSSAINTLLSTLYPVGSLYIGTQTTCPLETLIPGSTWAKVAGDKVLQTSSSSHNPNTTIEAGLPNITGYLSTGFVQAQSAEGAFSIRLPKLNRNMPSGSDTYQSGWGWDFNAANSSSIYGSSSTVQPPAYVVNVWRRTA</sequence>
<accession>A0AA36DRC4</accession>
<dbReference type="Gene3D" id="6.10.140.2190">
    <property type="match status" value="1"/>
</dbReference>
<evidence type="ECO:0000313" key="1">
    <source>
        <dbReference type="EMBL" id="CAJ0592408.1"/>
    </source>
</evidence>
<gene>
    <name evidence="1" type="ORF">CYNAS_LOCUS4391</name>
</gene>
<dbReference type="EMBL" id="CATQJL010000110">
    <property type="protein sequence ID" value="CAJ0592408.1"/>
    <property type="molecule type" value="Genomic_DNA"/>
</dbReference>
<name>A0AA36DRC4_CYLNA</name>